<name>A0A0K2ZQ58_9XANT</name>
<accession>A0A0K2ZQ58</accession>
<reference evidence="1 2" key="1">
    <citation type="submission" date="2015-07" db="EMBL/GenBank/DDBJ databases">
        <authorList>
            <person name="Noorani M."/>
        </authorList>
    </citation>
    <scope>NUCLEOTIDE SEQUENCE [LARGE SCALE GENOMIC DNA]</scope>
    <source>
        <strain evidence="1">LMG730</strain>
    </source>
</reference>
<dbReference type="AlphaFoldDB" id="A0A0K2ZQ58"/>
<evidence type="ECO:0000313" key="2">
    <source>
        <dbReference type="Proteomes" id="UP000045978"/>
    </source>
</evidence>
<sequence>MRAFGPALSSAPLLAALKPSRIRFFCGVELSWIAP</sequence>
<dbReference type="Proteomes" id="UP000045978">
    <property type="component" value="Unassembled WGS sequence"/>
</dbReference>
<gene>
    <name evidence="1" type="ORF">XTPLMG730_1964</name>
</gene>
<proteinExistence type="predicted"/>
<evidence type="ECO:0000313" key="1">
    <source>
        <dbReference type="EMBL" id="CTP87946.1"/>
    </source>
</evidence>
<protein>
    <submittedName>
        <fullName evidence="1">Uncharacterized protein</fullName>
    </submittedName>
</protein>
<organism evidence="1 2">
    <name type="scientific">Xanthomonas graminis pv. phlei</name>
    <dbReference type="NCBI Taxonomy" id="487906"/>
    <lineage>
        <taxon>Bacteria</taxon>
        <taxon>Pseudomonadati</taxon>
        <taxon>Pseudomonadota</taxon>
        <taxon>Gammaproteobacteria</taxon>
        <taxon>Lysobacterales</taxon>
        <taxon>Lysobacteraceae</taxon>
        <taxon>Xanthomonas</taxon>
        <taxon>Xanthomonas translucens group</taxon>
        <taxon>Xanthomonas graminis</taxon>
    </lineage>
</organism>
<dbReference type="EMBL" id="CXOJ01000038">
    <property type="protein sequence ID" value="CTP87946.1"/>
    <property type="molecule type" value="Genomic_DNA"/>
</dbReference>